<dbReference type="PRINTS" id="PR00110">
    <property type="entry name" value="ALPHAAMYLASE"/>
</dbReference>
<dbReference type="Gene3D" id="3.20.20.80">
    <property type="entry name" value="Glycosidases"/>
    <property type="match status" value="1"/>
</dbReference>
<evidence type="ECO:0000313" key="11">
    <source>
        <dbReference type="EMBL" id="TQF17298.1"/>
    </source>
</evidence>
<evidence type="ECO:0000256" key="1">
    <source>
        <dbReference type="ARBA" id="ARBA00001913"/>
    </source>
</evidence>
<dbReference type="Pfam" id="PF00686">
    <property type="entry name" value="CBM_20"/>
    <property type="match status" value="1"/>
</dbReference>
<gene>
    <name evidence="11" type="ORF">FJV41_03920</name>
</gene>
<dbReference type="OrthoDB" id="9760647at2"/>
<evidence type="ECO:0000256" key="5">
    <source>
        <dbReference type="ARBA" id="ARBA00022837"/>
    </source>
</evidence>
<evidence type="ECO:0000256" key="3">
    <source>
        <dbReference type="ARBA" id="ARBA00022723"/>
    </source>
</evidence>
<sequence>MVLRQRWVVVLFLALMASGCLKRQGPPVLAPEGTVVAVAYIRDDAQRRGTVAQVPEGVRQRVLEALAKRNLQVQEVPYERYATDFAKVTDSQRRFAMLKAQAPEAPLLLLVETRVSFFGQVGGRFSWDVYVKTTANRATSTLEPTSDLQDYGAALQFDQQREDDAQNEVSRQISGQAAALFDSFLASPMLVPNTEGGPGVVPGLDAPAGEGIEPGKSTPTELPPPGPEAPPVPPPSPAPYRGLWTPPAGDAIYFVMVDRFSNGDAGNDGTVDAKDAQAFHGGDLRGVIDRLDGLKSLGVRTVWLSPVFQMRTEKFYGYGAFHGYWVEDFGRVEPRFGDEALLTRLSDELRRRDMRLVLDVVLNHVGPETRLTREKPEWFHGLGPIDNWNDSRELVMRDVHGLPDLAVEQEAVYAHLLSKSLKWVDAVKPAGFRLDAVKHLPMDFWARYNDDLRAHAGNDFLLLGELLDGDPVLLARVMKEGRFGTMFDFPLAFALVDVFCRGRSPAHLGAVLFNDRLNPAPGSLVTLLDNHDLPRVMSECGGDVEKVKRALAVQLTARGVPALTYGIEEGLTGAKEPENRGDMRFTPDHPLRAWIGRLLEARRGSEALQRGESLVLAAREDLFAYARVTPDEAVFIGINSGTKPRDVFLPEALGEAGQGVDPLTGSLGMLGRLAESAYFHVTNPPGQVTLRRLTPRTPGGFAALAQKARAWSRGEGERRTVVLATGDASVRVVGGGPELGGWKAERSLRPEAGAVTLSLPVGGVFEYKLVRDDGPGKFSWEAGPNRLLYVPQSDESDVASQEPLRVEVAWEQRPAAAAPWSLIRPILLRSRPEL</sequence>
<comment type="caution">
    <text evidence="11">The sequence shown here is derived from an EMBL/GenBank/DDBJ whole genome shotgun (WGS) entry which is preliminary data.</text>
</comment>
<protein>
    <recommendedName>
        <fullName evidence="7">Alpha-amylase</fullName>
        <ecNumber evidence="7">3.2.1.1</ecNumber>
    </recommendedName>
</protein>
<dbReference type="PANTHER" id="PTHR10357:SF215">
    <property type="entry name" value="ALPHA-AMYLASE 1"/>
    <property type="match status" value="1"/>
</dbReference>
<accession>A0A540X809</accession>
<feature type="region of interest" description="Disordered" evidence="8">
    <location>
        <begin position="196"/>
        <end position="241"/>
    </location>
</feature>
<reference evidence="11 12" key="1">
    <citation type="submission" date="2019-06" db="EMBL/GenBank/DDBJ databases">
        <authorList>
            <person name="Livingstone P."/>
            <person name="Whitworth D."/>
        </authorList>
    </citation>
    <scope>NUCLEOTIDE SEQUENCE [LARGE SCALE GENOMIC DNA]</scope>
    <source>
        <strain evidence="11 12">AM401</strain>
    </source>
</reference>
<comment type="similarity">
    <text evidence="2 6">Belongs to the glycosyl hydrolase 13 family.</text>
</comment>
<dbReference type="SMART" id="SM00642">
    <property type="entry name" value="Aamy"/>
    <property type="match status" value="1"/>
</dbReference>
<dbReference type="InterPro" id="IPR002044">
    <property type="entry name" value="CBM20"/>
</dbReference>
<keyword evidence="12" id="KW-1185">Reference proteome</keyword>
<evidence type="ECO:0000256" key="7">
    <source>
        <dbReference type="RuleBase" id="RU361134"/>
    </source>
</evidence>
<dbReference type="InterPro" id="IPR006047">
    <property type="entry name" value="GH13_cat_dom"/>
</dbReference>
<evidence type="ECO:0000256" key="6">
    <source>
        <dbReference type="RuleBase" id="RU003615"/>
    </source>
</evidence>
<dbReference type="Proteomes" id="UP000315369">
    <property type="component" value="Unassembled WGS sequence"/>
</dbReference>
<dbReference type="SMART" id="SM01065">
    <property type="entry name" value="CBM_2"/>
    <property type="match status" value="1"/>
</dbReference>
<dbReference type="InterPro" id="IPR013783">
    <property type="entry name" value="Ig-like_fold"/>
</dbReference>
<keyword evidence="7 11" id="KW-0378">Hydrolase</keyword>
<keyword evidence="3" id="KW-0479">Metal-binding</keyword>
<proteinExistence type="inferred from homology"/>
<keyword evidence="5" id="KW-0106">Calcium</keyword>
<evidence type="ECO:0000256" key="2">
    <source>
        <dbReference type="ARBA" id="ARBA00008061"/>
    </source>
</evidence>
<dbReference type="InterPro" id="IPR006046">
    <property type="entry name" value="Alpha_amylase"/>
</dbReference>
<dbReference type="InterPro" id="IPR013784">
    <property type="entry name" value="Carb-bd-like_fold"/>
</dbReference>
<dbReference type="GO" id="GO:0005975">
    <property type="term" value="P:carbohydrate metabolic process"/>
    <property type="evidence" value="ECO:0007669"/>
    <property type="project" value="InterPro"/>
</dbReference>
<comment type="cofactor">
    <cofactor evidence="1">
        <name>Ca(2+)</name>
        <dbReference type="ChEBI" id="CHEBI:29108"/>
    </cofactor>
</comment>
<dbReference type="InterPro" id="IPR017853">
    <property type="entry name" value="GH"/>
</dbReference>
<dbReference type="AlphaFoldDB" id="A0A540X809"/>
<name>A0A540X809_9BACT</name>
<evidence type="ECO:0000259" key="10">
    <source>
        <dbReference type="PROSITE" id="PS51166"/>
    </source>
</evidence>
<feature type="compositionally biased region" description="Pro residues" evidence="8">
    <location>
        <begin position="221"/>
        <end position="238"/>
    </location>
</feature>
<dbReference type="Gene3D" id="2.60.40.1180">
    <property type="entry name" value="Golgi alpha-mannosidase II"/>
    <property type="match status" value="1"/>
</dbReference>
<dbReference type="GO" id="GO:0004556">
    <property type="term" value="F:alpha-amylase activity"/>
    <property type="evidence" value="ECO:0007669"/>
    <property type="project" value="UniProtKB-UniRule"/>
</dbReference>
<dbReference type="Gene3D" id="2.60.40.10">
    <property type="entry name" value="Immunoglobulins"/>
    <property type="match status" value="1"/>
</dbReference>
<dbReference type="EMBL" id="VIFM01000009">
    <property type="protein sequence ID" value="TQF17298.1"/>
    <property type="molecule type" value="Genomic_DNA"/>
</dbReference>
<dbReference type="PANTHER" id="PTHR10357">
    <property type="entry name" value="ALPHA-AMYLASE FAMILY MEMBER"/>
    <property type="match status" value="1"/>
</dbReference>
<evidence type="ECO:0000256" key="8">
    <source>
        <dbReference type="SAM" id="MobiDB-lite"/>
    </source>
</evidence>
<keyword evidence="4 9" id="KW-0732">Signal</keyword>
<keyword evidence="7" id="KW-0119">Carbohydrate metabolism</keyword>
<feature type="signal peptide" evidence="9">
    <location>
        <begin position="1"/>
        <end position="22"/>
    </location>
</feature>
<dbReference type="SUPFAM" id="SSF51445">
    <property type="entry name" value="(Trans)glycosidases"/>
    <property type="match status" value="1"/>
</dbReference>
<evidence type="ECO:0000313" key="12">
    <source>
        <dbReference type="Proteomes" id="UP000315369"/>
    </source>
</evidence>
<dbReference type="GO" id="GO:0046872">
    <property type="term" value="F:metal ion binding"/>
    <property type="evidence" value="ECO:0007669"/>
    <property type="project" value="UniProtKB-KW"/>
</dbReference>
<organism evidence="11 12">
    <name type="scientific">Myxococcus llanfairpwllgwyngyllgogerychwyrndrobwllllantysiliogogogochensis</name>
    <dbReference type="NCBI Taxonomy" id="2590453"/>
    <lineage>
        <taxon>Bacteria</taxon>
        <taxon>Pseudomonadati</taxon>
        <taxon>Myxococcota</taxon>
        <taxon>Myxococcia</taxon>
        <taxon>Myxococcales</taxon>
        <taxon>Cystobacterineae</taxon>
        <taxon>Myxococcaceae</taxon>
        <taxon>Myxococcus</taxon>
    </lineage>
</organism>
<dbReference type="RefSeq" id="WP_141641043.1">
    <property type="nucleotide sequence ID" value="NZ_VIFM01000009.1"/>
</dbReference>
<dbReference type="PROSITE" id="PS51257">
    <property type="entry name" value="PROKAR_LIPOPROTEIN"/>
    <property type="match status" value="1"/>
</dbReference>
<dbReference type="PROSITE" id="PS51166">
    <property type="entry name" value="CBM20"/>
    <property type="match status" value="1"/>
</dbReference>
<comment type="catalytic activity">
    <reaction evidence="7">
        <text>Endohydrolysis of (1-&gt;4)-alpha-D-glucosidic linkages in polysaccharides containing three or more (1-&gt;4)-alpha-linked D-glucose units.</text>
        <dbReference type="EC" id="3.2.1.1"/>
    </reaction>
</comment>
<evidence type="ECO:0000256" key="4">
    <source>
        <dbReference type="ARBA" id="ARBA00022729"/>
    </source>
</evidence>
<dbReference type="SUPFAM" id="SSF49452">
    <property type="entry name" value="Starch-binding domain-like"/>
    <property type="match status" value="1"/>
</dbReference>
<dbReference type="InterPro" id="IPR013780">
    <property type="entry name" value="Glyco_hydro_b"/>
</dbReference>
<dbReference type="GO" id="GO:2001070">
    <property type="term" value="F:starch binding"/>
    <property type="evidence" value="ECO:0007669"/>
    <property type="project" value="InterPro"/>
</dbReference>
<evidence type="ECO:0000256" key="9">
    <source>
        <dbReference type="SAM" id="SignalP"/>
    </source>
</evidence>
<keyword evidence="7" id="KW-0326">Glycosidase</keyword>
<feature type="domain" description="CBM20" evidence="10">
    <location>
        <begin position="711"/>
        <end position="812"/>
    </location>
</feature>
<feature type="chain" id="PRO_5022154964" description="Alpha-amylase" evidence="9">
    <location>
        <begin position="23"/>
        <end position="834"/>
    </location>
</feature>
<dbReference type="EC" id="3.2.1.1" evidence="7"/>
<dbReference type="Pfam" id="PF00128">
    <property type="entry name" value="Alpha-amylase"/>
    <property type="match status" value="1"/>
</dbReference>